<keyword evidence="7" id="KW-1185">Reference proteome</keyword>
<dbReference type="InterPro" id="IPR050294">
    <property type="entry name" value="RnfB_subfamily"/>
</dbReference>
<dbReference type="PROSITE" id="PS00198">
    <property type="entry name" value="4FE4S_FER_1"/>
    <property type="match status" value="1"/>
</dbReference>
<dbReference type="PROSITE" id="PS51379">
    <property type="entry name" value="4FE4S_FER_2"/>
    <property type="match status" value="2"/>
</dbReference>
<reference evidence="6 7" key="1">
    <citation type="submission" date="2019-02" db="EMBL/GenBank/DDBJ databases">
        <title>Siculibacillus lacustris gen. nov., sp. nov., a new rosette-forming bacterium isolated from a freshwater crater lake (Lake St. Ana, Romania).</title>
        <authorList>
            <person name="Felfoldi T."/>
            <person name="Marton Z."/>
            <person name="Szabo A."/>
            <person name="Mentes A."/>
            <person name="Boka K."/>
            <person name="Marialigeti K."/>
            <person name="Mathe I."/>
            <person name="Koncz M."/>
            <person name="Schumann P."/>
            <person name="Toth E."/>
        </authorList>
    </citation>
    <scope>NUCLEOTIDE SEQUENCE [LARGE SCALE GENOMIC DNA]</scope>
    <source>
        <strain evidence="6 7">SA-279</strain>
    </source>
</reference>
<dbReference type="CDD" id="cd10554">
    <property type="entry name" value="HycB_like"/>
    <property type="match status" value="1"/>
</dbReference>
<dbReference type="PANTHER" id="PTHR42859:SF16">
    <property type="entry name" value="FORMATE HYDROGENLYASE SUBUNIT 2-RELATED"/>
    <property type="match status" value="1"/>
</dbReference>
<dbReference type="EMBL" id="SJFN01000004">
    <property type="protein sequence ID" value="TBW40331.1"/>
    <property type="molecule type" value="Genomic_DNA"/>
</dbReference>
<dbReference type="GO" id="GO:0046872">
    <property type="term" value="F:metal ion binding"/>
    <property type="evidence" value="ECO:0007669"/>
    <property type="project" value="UniProtKB-KW"/>
</dbReference>
<dbReference type="AlphaFoldDB" id="A0A4Q9VWQ1"/>
<evidence type="ECO:0000256" key="2">
    <source>
        <dbReference type="ARBA" id="ARBA00022723"/>
    </source>
</evidence>
<proteinExistence type="predicted"/>
<dbReference type="InterPro" id="IPR017896">
    <property type="entry name" value="4Fe4S_Fe-S-bd"/>
</dbReference>
<accession>A0A4Q9VWQ1</accession>
<gene>
    <name evidence="6" type="ORF">EYW49_03880</name>
</gene>
<feature type="domain" description="4Fe-4S ferredoxin-type" evidence="5">
    <location>
        <begin position="73"/>
        <end position="102"/>
    </location>
</feature>
<dbReference type="GO" id="GO:0051539">
    <property type="term" value="F:4 iron, 4 sulfur cluster binding"/>
    <property type="evidence" value="ECO:0007669"/>
    <property type="project" value="UniProtKB-KW"/>
</dbReference>
<feature type="domain" description="4Fe-4S ferredoxin-type" evidence="5">
    <location>
        <begin position="2"/>
        <end position="30"/>
    </location>
</feature>
<evidence type="ECO:0000313" key="7">
    <source>
        <dbReference type="Proteomes" id="UP000292781"/>
    </source>
</evidence>
<comment type="caution">
    <text evidence="6">The sequence shown here is derived from an EMBL/GenBank/DDBJ whole genome shotgun (WGS) entry which is preliminary data.</text>
</comment>
<dbReference type="OrthoDB" id="9779457at2"/>
<name>A0A4Q9VWQ1_9HYPH</name>
<organism evidence="6 7">
    <name type="scientific">Siculibacillus lacustris</name>
    <dbReference type="NCBI Taxonomy" id="1549641"/>
    <lineage>
        <taxon>Bacteria</taxon>
        <taxon>Pseudomonadati</taxon>
        <taxon>Pseudomonadota</taxon>
        <taxon>Alphaproteobacteria</taxon>
        <taxon>Hyphomicrobiales</taxon>
        <taxon>Ancalomicrobiaceae</taxon>
        <taxon>Siculibacillus</taxon>
    </lineage>
</organism>
<protein>
    <submittedName>
        <fullName evidence="6">4Fe-4S dicluster domain-containing protein</fullName>
    </submittedName>
</protein>
<dbReference type="Gene3D" id="3.30.70.20">
    <property type="match status" value="2"/>
</dbReference>
<keyword evidence="2" id="KW-0479">Metal-binding</keyword>
<sequence>MNRFVIAEPRRCIGCNTCMAACSAVHERHGSQTAPRLTVTRTFESSAPIACHHCEDAPCARVCPVEAIRIEAGSVRLDEKRCIGCKMCALACPFGAITPSGTAISGVGGLKVPMPTHSAALDPILAWDLGVRSVAVKCDLCDFLPEGPACIRACPTDALHLVGGDDLDRSADLRRQLAAVAVGPSLPLVSTGEHENP</sequence>
<dbReference type="Pfam" id="PF00037">
    <property type="entry name" value="Fer4"/>
    <property type="match status" value="1"/>
</dbReference>
<dbReference type="PANTHER" id="PTHR42859">
    <property type="entry name" value="OXIDOREDUCTASE"/>
    <property type="match status" value="1"/>
</dbReference>
<dbReference type="InterPro" id="IPR017900">
    <property type="entry name" value="4Fe4S_Fe_S_CS"/>
</dbReference>
<evidence type="ECO:0000259" key="5">
    <source>
        <dbReference type="PROSITE" id="PS51379"/>
    </source>
</evidence>
<keyword evidence="3" id="KW-0408">Iron</keyword>
<evidence type="ECO:0000256" key="4">
    <source>
        <dbReference type="ARBA" id="ARBA00023014"/>
    </source>
</evidence>
<evidence type="ECO:0000313" key="6">
    <source>
        <dbReference type="EMBL" id="TBW40331.1"/>
    </source>
</evidence>
<dbReference type="Proteomes" id="UP000292781">
    <property type="component" value="Unassembled WGS sequence"/>
</dbReference>
<evidence type="ECO:0000256" key="3">
    <source>
        <dbReference type="ARBA" id="ARBA00023004"/>
    </source>
</evidence>
<dbReference type="SUPFAM" id="SSF54862">
    <property type="entry name" value="4Fe-4S ferredoxins"/>
    <property type="match status" value="1"/>
</dbReference>
<evidence type="ECO:0000256" key="1">
    <source>
        <dbReference type="ARBA" id="ARBA00022485"/>
    </source>
</evidence>
<keyword evidence="1" id="KW-0004">4Fe-4S</keyword>
<keyword evidence="4" id="KW-0411">Iron-sulfur</keyword>